<organism evidence="1 2">
    <name type="scientific">Thermanaerothrix daxensis</name>
    <dbReference type="NCBI Taxonomy" id="869279"/>
    <lineage>
        <taxon>Bacteria</taxon>
        <taxon>Bacillati</taxon>
        <taxon>Chloroflexota</taxon>
        <taxon>Anaerolineae</taxon>
        <taxon>Anaerolineales</taxon>
        <taxon>Anaerolineaceae</taxon>
        <taxon>Thermanaerothrix</taxon>
    </lineage>
</organism>
<comment type="caution">
    <text evidence="1">The sequence shown here is derived from an EMBL/GenBank/DDBJ whole genome shotgun (WGS) entry which is preliminary data.</text>
</comment>
<gene>
    <name evidence="1" type="ORF">SE15_03780</name>
</gene>
<sequence length="78" mass="8943">MNDNASFDPETFWEAILSRDPQQIRATFAPLDRESQMAVMQHLFRMATEPGWHPEQRLSARKALEALGFAPNGLNETR</sequence>
<accession>A0A0P6YH25</accession>
<dbReference type="Proteomes" id="UP000050544">
    <property type="component" value="Unassembled WGS sequence"/>
</dbReference>
<evidence type="ECO:0000313" key="2">
    <source>
        <dbReference type="Proteomes" id="UP000050544"/>
    </source>
</evidence>
<proteinExistence type="predicted"/>
<keyword evidence="2" id="KW-1185">Reference proteome</keyword>
<dbReference type="EMBL" id="LGKO01000002">
    <property type="protein sequence ID" value="KPL84271.1"/>
    <property type="molecule type" value="Genomic_DNA"/>
</dbReference>
<reference evidence="1 2" key="1">
    <citation type="submission" date="2015-07" db="EMBL/GenBank/DDBJ databases">
        <title>Whole genome sequence of Thermanaerothrix daxensis DSM 23592.</title>
        <authorList>
            <person name="Hemp J."/>
            <person name="Ward L.M."/>
            <person name="Pace L.A."/>
            <person name="Fischer W.W."/>
        </authorList>
    </citation>
    <scope>NUCLEOTIDE SEQUENCE [LARGE SCALE GENOMIC DNA]</scope>
    <source>
        <strain evidence="1 2">GNS-1</strain>
    </source>
</reference>
<protein>
    <submittedName>
        <fullName evidence="1">Uncharacterized protein</fullName>
    </submittedName>
</protein>
<name>A0A0P6YH25_9CHLR</name>
<evidence type="ECO:0000313" key="1">
    <source>
        <dbReference type="EMBL" id="KPL84271.1"/>
    </source>
</evidence>
<dbReference type="AlphaFoldDB" id="A0A0P6YH25"/>